<protein>
    <recommendedName>
        <fullName evidence="3">GAF domain-containing protein</fullName>
    </recommendedName>
</protein>
<dbReference type="Proteomes" id="UP000198935">
    <property type="component" value="Unassembled WGS sequence"/>
</dbReference>
<sequence length="121" mass="13587">MSIPTDIASLQIMAEVYKKKNLQNVLEKTVNSLVEQVPYIDWAGIYLQKDEEKMRLLAASDRENDLTWEANGELKFPIKSSDSDRIGMMVVRTRQAIAFDVTDVSTLETIAAAIGEMSFAN</sequence>
<evidence type="ECO:0008006" key="3">
    <source>
        <dbReference type="Google" id="ProtNLM"/>
    </source>
</evidence>
<accession>A0A1H3H238</accession>
<dbReference type="SUPFAM" id="SSF55781">
    <property type="entry name" value="GAF domain-like"/>
    <property type="match status" value="1"/>
</dbReference>
<reference evidence="2" key="1">
    <citation type="submission" date="2016-10" db="EMBL/GenBank/DDBJ databases">
        <authorList>
            <person name="Varghese N."/>
            <person name="Submissions S."/>
        </authorList>
    </citation>
    <scope>NUCLEOTIDE SEQUENCE [LARGE SCALE GENOMIC DNA]</scope>
    <source>
        <strain evidence="2">SP</strain>
    </source>
</reference>
<evidence type="ECO:0000313" key="1">
    <source>
        <dbReference type="EMBL" id="SDY09643.1"/>
    </source>
</evidence>
<dbReference type="OrthoDB" id="2678684at2"/>
<dbReference type="STRING" id="1503961.SAMN05421736_101357"/>
<gene>
    <name evidence="1" type="ORF">SAMN05421736_101357</name>
</gene>
<keyword evidence="2" id="KW-1185">Reference proteome</keyword>
<dbReference type="AlphaFoldDB" id="A0A1H3H238"/>
<dbReference type="EMBL" id="FNPI01000001">
    <property type="protein sequence ID" value="SDY09643.1"/>
    <property type="molecule type" value="Genomic_DNA"/>
</dbReference>
<name>A0A1H3H238_9BACI</name>
<evidence type="ECO:0000313" key="2">
    <source>
        <dbReference type="Proteomes" id="UP000198935"/>
    </source>
</evidence>
<organism evidence="1 2">
    <name type="scientific">Evansella caseinilytica</name>
    <dbReference type="NCBI Taxonomy" id="1503961"/>
    <lineage>
        <taxon>Bacteria</taxon>
        <taxon>Bacillati</taxon>
        <taxon>Bacillota</taxon>
        <taxon>Bacilli</taxon>
        <taxon>Bacillales</taxon>
        <taxon>Bacillaceae</taxon>
        <taxon>Evansella</taxon>
    </lineage>
</organism>
<proteinExistence type="predicted"/>